<accession>A0A2N7X6T1</accession>
<keyword evidence="3" id="KW-1185">Reference proteome</keyword>
<feature type="domain" description="Nitroreductase" evidence="1">
    <location>
        <begin position="143"/>
        <end position="329"/>
    </location>
</feature>
<dbReference type="EMBL" id="PNYC01000003">
    <property type="protein sequence ID" value="PMS37468.1"/>
    <property type="molecule type" value="Genomic_DNA"/>
</dbReference>
<dbReference type="STRING" id="863227.GCA_000373005_02934"/>
<dbReference type="Gene3D" id="3.40.109.10">
    <property type="entry name" value="NADH Oxidase"/>
    <property type="match status" value="1"/>
</dbReference>
<proteinExistence type="predicted"/>
<dbReference type="OrthoDB" id="9802775at2"/>
<name>A0A2N7X6T1_9BURK</name>
<sequence>MTPSIFLRVSDGRLFLWDYRNHNQYELDITYLQRIIDISSGKSTLDSPIDEQVLKSGIFDKCEPAPWGWDCLSRIYHVGSQIPELTEGNESKEDPYAGYIQYCMSLADKIPAMFHEPLGQRVALPAPSLQALGSMSLRSALWKRQTCRAFTSAPIDIQLVSDALYATFGAVHGTERTDLKRLGLVPVGYRRTSPSGGGLHPSEPYLIALRVNGLESGIYHYSSDKHCLTAVRSALTEGELGHLLCRQDFCEAMAYGIFVTSTFSKLWWKYPHSRAYRVALLDIGCLAQTFQLVCTAQGVQSWITGYFRDHKINELLKIDEETGSVMFFLGAGIGNGPVAPEALAAARSAIHDQ</sequence>
<dbReference type="AlphaFoldDB" id="A0A2N7X6T1"/>
<dbReference type="InterPro" id="IPR000415">
    <property type="entry name" value="Nitroreductase-like"/>
</dbReference>
<evidence type="ECO:0000313" key="2">
    <source>
        <dbReference type="EMBL" id="PMS37468.1"/>
    </source>
</evidence>
<dbReference type="GO" id="GO:0016491">
    <property type="term" value="F:oxidoreductase activity"/>
    <property type="evidence" value="ECO:0007669"/>
    <property type="project" value="InterPro"/>
</dbReference>
<comment type="caution">
    <text evidence="2">The sequence shown here is derived from an EMBL/GenBank/DDBJ whole genome shotgun (WGS) entry which is preliminary data.</text>
</comment>
<dbReference type="SUPFAM" id="SSF55469">
    <property type="entry name" value="FMN-dependent nitroreductase-like"/>
    <property type="match status" value="1"/>
</dbReference>
<dbReference type="Pfam" id="PF00881">
    <property type="entry name" value="Nitroreductase"/>
    <property type="match status" value="1"/>
</dbReference>
<organism evidence="2 3">
    <name type="scientific">Trinickia symbiotica</name>
    <dbReference type="NCBI Taxonomy" id="863227"/>
    <lineage>
        <taxon>Bacteria</taxon>
        <taxon>Pseudomonadati</taxon>
        <taxon>Pseudomonadota</taxon>
        <taxon>Betaproteobacteria</taxon>
        <taxon>Burkholderiales</taxon>
        <taxon>Burkholderiaceae</taxon>
        <taxon>Trinickia</taxon>
    </lineage>
</organism>
<evidence type="ECO:0000313" key="3">
    <source>
        <dbReference type="Proteomes" id="UP000235777"/>
    </source>
</evidence>
<dbReference type="InterPro" id="IPR029479">
    <property type="entry name" value="Nitroreductase"/>
</dbReference>
<dbReference type="RefSeq" id="WP_026229814.1">
    <property type="nucleotide sequence ID" value="NZ_KB890176.1"/>
</dbReference>
<dbReference type="PANTHER" id="PTHR43745:SF2">
    <property type="entry name" value="NITROREDUCTASE MJ1384-RELATED"/>
    <property type="match status" value="1"/>
</dbReference>
<dbReference type="InterPro" id="IPR020051">
    <property type="entry name" value="SagB-type_dehydrogenase"/>
</dbReference>
<gene>
    <name evidence="2" type="ORF">C0Z20_05695</name>
</gene>
<dbReference type="Proteomes" id="UP000235777">
    <property type="component" value="Unassembled WGS sequence"/>
</dbReference>
<evidence type="ECO:0000259" key="1">
    <source>
        <dbReference type="Pfam" id="PF00881"/>
    </source>
</evidence>
<protein>
    <recommendedName>
        <fullName evidence="1">Nitroreductase domain-containing protein</fullName>
    </recommendedName>
</protein>
<dbReference type="InterPro" id="IPR052544">
    <property type="entry name" value="Bacteriocin_Proc_Enz"/>
</dbReference>
<dbReference type="PANTHER" id="PTHR43745">
    <property type="entry name" value="NITROREDUCTASE MJ1384-RELATED"/>
    <property type="match status" value="1"/>
</dbReference>
<dbReference type="CDD" id="cd02142">
    <property type="entry name" value="McbC_SagB-like_oxidoreductase"/>
    <property type="match status" value="1"/>
</dbReference>
<reference evidence="2 3" key="1">
    <citation type="submission" date="2018-01" db="EMBL/GenBank/DDBJ databases">
        <title>Whole genome analyses suggest that Burkholderia sensu lato contains two further novel genera in the rhizoxinica-symbiotica group Mycetohabitans gen. nov., and Trinickia gen. nov.: implications for the evolution of diazotrophy and nodulation in the Burkholderiaceae.</title>
        <authorList>
            <person name="Estrada-de los Santos P."/>
            <person name="Palmer M."/>
            <person name="Chavez-Ramirez B."/>
            <person name="Beukes C."/>
            <person name="Steenkamp E.T."/>
            <person name="Hirsch A.M."/>
            <person name="Manyaka P."/>
            <person name="Maluk M."/>
            <person name="Lafos M."/>
            <person name="Crook M."/>
            <person name="Gross E."/>
            <person name="Simon M.F."/>
            <person name="Bueno dos Reis Junior F."/>
            <person name="Poole P.S."/>
            <person name="Venter S.N."/>
            <person name="James E.K."/>
        </authorList>
    </citation>
    <scope>NUCLEOTIDE SEQUENCE [LARGE SCALE GENOMIC DNA]</scope>
    <source>
        <strain evidence="2 3">JPY 581</strain>
    </source>
</reference>
<dbReference type="NCBIfam" id="TIGR03605">
    <property type="entry name" value="antibiot_sagB"/>
    <property type="match status" value="1"/>
</dbReference>